<reference evidence="2 3" key="1">
    <citation type="submission" date="2014-11" db="EMBL/GenBank/DDBJ databases">
        <authorList>
            <person name="Zhu J."/>
            <person name="Qi W."/>
            <person name="Song R."/>
        </authorList>
    </citation>
    <scope>NUCLEOTIDE SEQUENCE [LARGE SCALE GENOMIC DNA]</scope>
</reference>
<dbReference type="PROSITE" id="PS50297">
    <property type="entry name" value="ANK_REP_REGION"/>
    <property type="match status" value="2"/>
</dbReference>
<dbReference type="OrthoDB" id="331948at2759"/>
<protein>
    <submittedName>
        <fullName evidence="2">Uncharacterized protein</fullName>
    </submittedName>
</protein>
<dbReference type="InParanoid" id="A0A0G4H2Y5"/>
<dbReference type="SUPFAM" id="SSF48403">
    <property type="entry name" value="Ankyrin repeat"/>
    <property type="match status" value="1"/>
</dbReference>
<dbReference type="InterPro" id="IPR002110">
    <property type="entry name" value="Ankyrin_rpt"/>
</dbReference>
<keyword evidence="3" id="KW-1185">Reference proteome</keyword>
<dbReference type="InterPro" id="IPR036770">
    <property type="entry name" value="Ankyrin_rpt-contain_sf"/>
</dbReference>
<dbReference type="SMART" id="SM00248">
    <property type="entry name" value="ANK"/>
    <property type="match status" value="5"/>
</dbReference>
<name>A0A0G4H2Y5_VITBC</name>
<gene>
    <name evidence="2" type="ORF">Vbra_10518</name>
</gene>
<proteinExistence type="predicted"/>
<dbReference type="EMBL" id="CDMY01000965">
    <property type="protein sequence ID" value="CEM38045.1"/>
    <property type="molecule type" value="Genomic_DNA"/>
</dbReference>
<dbReference type="AlphaFoldDB" id="A0A0G4H2Y5"/>
<feature type="repeat" description="ANK" evidence="1">
    <location>
        <begin position="412"/>
        <end position="436"/>
    </location>
</feature>
<dbReference type="VEuPathDB" id="CryptoDB:Vbra_10518"/>
<dbReference type="PANTHER" id="PTHR24121:SF21">
    <property type="entry name" value="ANKYRIN REPEAT FAMILY PROTEIN"/>
    <property type="match status" value="1"/>
</dbReference>
<evidence type="ECO:0000313" key="3">
    <source>
        <dbReference type="Proteomes" id="UP000041254"/>
    </source>
</evidence>
<dbReference type="PROSITE" id="PS50088">
    <property type="entry name" value="ANK_REPEAT"/>
    <property type="match status" value="2"/>
</dbReference>
<sequence>MTDLGKSSSLRILNKTNLDASVKLVPVAELKKVREQLKKAEKKYDRQALEGGINVGLGDVELGVKAGREKETGQEQEKEMEVEIEFGFFRLAEDWQLLDAGAETTLDTYTPCCISIFIDGSKHQVVNRMIHPDRLRDENGIVFVKANPPFQPHNKYFRLQKNTEAPPFRLHNLSTRSVLTAVPGVGLGEEASVVMKPKVPTKSGQPSDPSQLWMAHEDDLCDRQTFLLRPVAFPHLTLRVNKKSLGLVLDHPTIGRDPADAKGEAKYEQWEKTESREGPEAEPFSLCQFLSACCKPPVPKQEVLVGRRGSADYGGPLTLSCVGLPEHLMCAAEDMLVMKEHEKRTAHVWQASVPIVVKGETVPIDRKGAAQDTETTASKEKTIFDVCAEGDLKELINFITKEPKCLEEADDDGITPLHYSAQNGRKEVIKEIVERGGKHLIEKRTNVQSEPTPIHLAAKRGHVSVVNLLLDLRGEHLLKIKDKYGRTIASVAAEEGQLAVLKAIVNRKSVGFILSLESSGRTIFHDAALGGDIGVLQQLMKWSGSRDVLKLGNTPMHMAGMQGHREAVICMVNKQGGRELLKKTNKHGKTPIDLAKWRGHEDLATELERMV</sequence>
<dbReference type="PhylomeDB" id="A0A0G4H2Y5"/>
<feature type="repeat" description="ANK" evidence="1">
    <location>
        <begin position="449"/>
        <end position="471"/>
    </location>
</feature>
<keyword evidence="1" id="KW-0040">ANK repeat</keyword>
<evidence type="ECO:0000256" key="1">
    <source>
        <dbReference type="PROSITE-ProRule" id="PRU00023"/>
    </source>
</evidence>
<evidence type="ECO:0000313" key="2">
    <source>
        <dbReference type="EMBL" id="CEM38045.1"/>
    </source>
</evidence>
<dbReference type="PANTHER" id="PTHR24121">
    <property type="entry name" value="NO MECHANORECEPTOR POTENTIAL C, ISOFORM D-RELATED"/>
    <property type="match status" value="1"/>
</dbReference>
<dbReference type="Gene3D" id="1.25.40.20">
    <property type="entry name" value="Ankyrin repeat-containing domain"/>
    <property type="match status" value="2"/>
</dbReference>
<dbReference type="Pfam" id="PF12796">
    <property type="entry name" value="Ank_2"/>
    <property type="match status" value="2"/>
</dbReference>
<organism evidence="2 3">
    <name type="scientific">Vitrella brassicaformis (strain CCMP3155)</name>
    <dbReference type="NCBI Taxonomy" id="1169540"/>
    <lineage>
        <taxon>Eukaryota</taxon>
        <taxon>Sar</taxon>
        <taxon>Alveolata</taxon>
        <taxon>Colpodellida</taxon>
        <taxon>Vitrellaceae</taxon>
        <taxon>Vitrella</taxon>
    </lineage>
</organism>
<dbReference type="Proteomes" id="UP000041254">
    <property type="component" value="Unassembled WGS sequence"/>
</dbReference>
<accession>A0A0G4H2Y5</accession>